<keyword evidence="4" id="KW-1185">Reference proteome</keyword>
<reference evidence="3 4" key="1">
    <citation type="submission" date="2023-08" db="EMBL/GenBank/DDBJ databases">
        <title>A Necator americanus chromosomal reference genome.</title>
        <authorList>
            <person name="Ilik V."/>
            <person name="Petrzelkova K.J."/>
            <person name="Pardy F."/>
            <person name="Fuh T."/>
            <person name="Niatou-Singa F.S."/>
            <person name="Gouil Q."/>
            <person name="Baker L."/>
            <person name="Ritchie M.E."/>
            <person name="Jex A.R."/>
            <person name="Gazzola D."/>
            <person name="Li H."/>
            <person name="Toshio Fujiwara R."/>
            <person name="Zhan B."/>
            <person name="Aroian R.V."/>
            <person name="Pafco B."/>
            <person name="Schwarz E.M."/>
        </authorList>
    </citation>
    <scope>NUCLEOTIDE SEQUENCE [LARGE SCALE GENOMIC DNA]</scope>
    <source>
        <strain evidence="3 4">Aroian</strain>
        <tissue evidence="3">Whole animal</tissue>
    </source>
</reference>
<keyword evidence="1" id="KW-1133">Transmembrane helix</keyword>
<keyword evidence="1" id="KW-0812">Transmembrane</keyword>
<evidence type="ECO:0000313" key="4">
    <source>
        <dbReference type="Proteomes" id="UP001303046"/>
    </source>
</evidence>
<organism evidence="3 4">
    <name type="scientific">Necator americanus</name>
    <name type="common">Human hookworm</name>
    <dbReference type="NCBI Taxonomy" id="51031"/>
    <lineage>
        <taxon>Eukaryota</taxon>
        <taxon>Metazoa</taxon>
        <taxon>Ecdysozoa</taxon>
        <taxon>Nematoda</taxon>
        <taxon>Chromadorea</taxon>
        <taxon>Rhabditida</taxon>
        <taxon>Rhabditina</taxon>
        <taxon>Rhabditomorpha</taxon>
        <taxon>Strongyloidea</taxon>
        <taxon>Ancylostomatidae</taxon>
        <taxon>Bunostominae</taxon>
        <taxon>Necator</taxon>
    </lineage>
</organism>
<feature type="signal peptide" evidence="2">
    <location>
        <begin position="1"/>
        <end position="19"/>
    </location>
</feature>
<name>A0ABR1CK23_NECAM</name>
<evidence type="ECO:0000313" key="3">
    <source>
        <dbReference type="EMBL" id="KAK6738744.1"/>
    </source>
</evidence>
<gene>
    <name evidence="3" type="primary">Necator_chrII.g8492</name>
    <name evidence="3" type="ORF">RB195_020698</name>
</gene>
<evidence type="ECO:0000256" key="1">
    <source>
        <dbReference type="SAM" id="Phobius"/>
    </source>
</evidence>
<keyword evidence="2" id="KW-0732">Signal</keyword>
<dbReference type="EMBL" id="JAVFWL010000002">
    <property type="protein sequence ID" value="KAK6738744.1"/>
    <property type="molecule type" value="Genomic_DNA"/>
</dbReference>
<dbReference type="Proteomes" id="UP001303046">
    <property type="component" value="Unassembled WGS sequence"/>
</dbReference>
<evidence type="ECO:0000256" key="2">
    <source>
        <dbReference type="SAM" id="SignalP"/>
    </source>
</evidence>
<accession>A0ABR1CK23</accession>
<comment type="caution">
    <text evidence="3">The sequence shown here is derived from an EMBL/GenBank/DDBJ whole genome shotgun (WGS) entry which is preliminary data.</text>
</comment>
<feature type="chain" id="PRO_5046105466" evidence="2">
    <location>
        <begin position="20"/>
        <end position="187"/>
    </location>
</feature>
<proteinExistence type="predicted"/>
<protein>
    <submittedName>
        <fullName evidence="3">Uncharacterized protein</fullName>
    </submittedName>
</protein>
<keyword evidence="1" id="KW-0472">Membrane</keyword>
<sequence>MIVWLYVLSMYSCFAGVFSLRCYSSHHYSLPLENLNEAEEEKLVEENSSACVIQSHVDLISGTLAEIEMYGMANWTYETVKEMKAAVEIECANKSTTENFMHLRKYTCRHSDFCNTPEAFVRCLYLRYFTRRETGEDLKITIAAMMRNYFPPKEKRDLYMSNIIGFQIFGGLTILFMHAIVCILFSK</sequence>
<feature type="transmembrane region" description="Helical" evidence="1">
    <location>
        <begin position="163"/>
        <end position="186"/>
    </location>
</feature>